<gene>
    <name evidence="2" type="ORF">COCC4DRAFT_37992</name>
</gene>
<protein>
    <submittedName>
        <fullName evidence="2">Uncharacterized protein</fullName>
    </submittedName>
</protein>
<name>N4XSV9_COCH4</name>
<dbReference type="AlphaFoldDB" id="N4XSV9"/>
<keyword evidence="3" id="KW-1185">Reference proteome</keyword>
<accession>N4XSV9</accession>
<evidence type="ECO:0000313" key="2">
    <source>
        <dbReference type="EMBL" id="ENI08247.1"/>
    </source>
</evidence>
<organism evidence="2 3">
    <name type="scientific">Cochliobolus heterostrophus (strain C4 / ATCC 48331 / race T)</name>
    <name type="common">Southern corn leaf blight fungus</name>
    <name type="synonym">Bipolaris maydis</name>
    <dbReference type="NCBI Taxonomy" id="665024"/>
    <lineage>
        <taxon>Eukaryota</taxon>
        <taxon>Fungi</taxon>
        <taxon>Dikarya</taxon>
        <taxon>Ascomycota</taxon>
        <taxon>Pezizomycotina</taxon>
        <taxon>Dothideomycetes</taxon>
        <taxon>Pleosporomycetidae</taxon>
        <taxon>Pleosporales</taxon>
        <taxon>Pleosporineae</taxon>
        <taxon>Pleosporaceae</taxon>
        <taxon>Bipolaris</taxon>
    </lineage>
</organism>
<feature type="region of interest" description="Disordered" evidence="1">
    <location>
        <begin position="22"/>
        <end position="55"/>
    </location>
</feature>
<reference evidence="2 3" key="1">
    <citation type="journal article" date="2012" name="PLoS Pathog.">
        <title>Diverse lifestyles and strategies of plant pathogenesis encoded in the genomes of eighteen Dothideomycetes fungi.</title>
        <authorList>
            <person name="Ohm R.A."/>
            <person name="Feau N."/>
            <person name="Henrissat B."/>
            <person name="Schoch C.L."/>
            <person name="Horwitz B.A."/>
            <person name="Barry K.W."/>
            <person name="Condon B.J."/>
            <person name="Copeland A.C."/>
            <person name="Dhillon B."/>
            <person name="Glaser F."/>
            <person name="Hesse C.N."/>
            <person name="Kosti I."/>
            <person name="LaButti K."/>
            <person name="Lindquist E.A."/>
            <person name="Lucas S."/>
            <person name="Salamov A.A."/>
            <person name="Bradshaw R.E."/>
            <person name="Ciuffetti L."/>
            <person name="Hamelin R.C."/>
            <person name="Kema G.H.J."/>
            <person name="Lawrence C."/>
            <person name="Scott J.A."/>
            <person name="Spatafora J.W."/>
            <person name="Turgeon B.G."/>
            <person name="de Wit P.J.G.M."/>
            <person name="Zhong S."/>
            <person name="Goodwin S.B."/>
            <person name="Grigoriev I.V."/>
        </authorList>
    </citation>
    <scope>NUCLEOTIDE SEQUENCE [LARGE SCALE GENOMIC DNA]</scope>
    <source>
        <strain evidence="3">C4 / ATCC 48331 / race T</strain>
    </source>
</reference>
<proteinExistence type="predicted"/>
<evidence type="ECO:0000256" key="1">
    <source>
        <dbReference type="SAM" id="MobiDB-lite"/>
    </source>
</evidence>
<evidence type="ECO:0000313" key="3">
    <source>
        <dbReference type="Proteomes" id="UP000012338"/>
    </source>
</evidence>
<reference evidence="3" key="2">
    <citation type="journal article" date="2013" name="PLoS Genet.">
        <title>Comparative genome structure, secondary metabolite, and effector coding capacity across Cochliobolus pathogens.</title>
        <authorList>
            <person name="Condon B.J."/>
            <person name="Leng Y."/>
            <person name="Wu D."/>
            <person name="Bushley K.E."/>
            <person name="Ohm R.A."/>
            <person name="Otillar R."/>
            <person name="Martin J."/>
            <person name="Schackwitz W."/>
            <person name="Grimwood J."/>
            <person name="MohdZainudin N."/>
            <person name="Xue C."/>
            <person name="Wang R."/>
            <person name="Manning V.A."/>
            <person name="Dhillon B."/>
            <person name="Tu Z.J."/>
            <person name="Steffenson B.J."/>
            <person name="Salamov A."/>
            <person name="Sun H."/>
            <person name="Lowry S."/>
            <person name="LaButti K."/>
            <person name="Han J."/>
            <person name="Copeland A."/>
            <person name="Lindquist E."/>
            <person name="Barry K."/>
            <person name="Schmutz J."/>
            <person name="Baker S.E."/>
            <person name="Ciuffetti L.M."/>
            <person name="Grigoriev I.V."/>
            <person name="Zhong S."/>
            <person name="Turgeon B.G."/>
        </authorList>
    </citation>
    <scope>NUCLEOTIDE SEQUENCE [LARGE SCALE GENOMIC DNA]</scope>
    <source>
        <strain evidence="3">C4 / ATCC 48331 / race T</strain>
    </source>
</reference>
<dbReference type="EMBL" id="KB733448">
    <property type="protein sequence ID" value="ENI08247.1"/>
    <property type="molecule type" value="Genomic_DNA"/>
</dbReference>
<sequence>MDNPSSGGTLKVLVFSAGACNQLPSNDDGAERRRQEVAVSASPQTPALWGVGTVQ</sequence>
<dbReference type="Proteomes" id="UP000012338">
    <property type="component" value="Unassembled WGS sequence"/>
</dbReference>
<dbReference type="HOGENOM" id="CLU_3032208_0_0_1"/>